<dbReference type="RefSeq" id="WP_073046738.1">
    <property type="nucleotide sequence ID" value="NZ_FRCJ01000006.1"/>
</dbReference>
<protein>
    <recommendedName>
        <fullName evidence="5">Lipoprotein</fullName>
    </recommendedName>
</protein>
<dbReference type="AlphaFoldDB" id="A0A1M7LTG4"/>
<keyword evidence="2" id="KW-0732">Signal</keyword>
<dbReference type="EMBL" id="FRCJ01000006">
    <property type="protein sequence ID" value="SHM81603.1"/>
    <property type="molecule type" value="Genomic_DNA"/>
</dbReference>
<organism evidence="3 4">
    <name type="scientific">Xylanibacter ruminicola</name>
    <name type="common">Prevotella ruminicola</name>
    <dbReference type="NCBI Taxonomy" id="839"/>
    <lineage>
        <taxon>Bacteria</taxon>
        <taxon>Pseudomonadati</taxon>
        <taxon>Bacteroidota</taxon>
        <taxon>Bacteroidia</taxon>
        <taxon>Bacteroidales</taxon>
        <taxon>Prevotellaceae</taxon>
        <taxon>Xylanibacter</taxon>
    </lineage>
</organism>
<evidence type="ECO:0000313" key="4">
    <source>
        <dbReference type="Proteomes" id="UP000184280"/>
    </source>
</evidence>
<evidence type="ECO:0008006" key="5">
    <source>
        <dbReference type="Google" id="ProtNLM"/>
    </source>
</evidence>
<name>A0A1M7LTG4_XYLRU</name>
<proteinExistence type="predicted"/>
<dbReference type="Proteomes" id="UP000184280">
    <property type="component" value="Unassembled WGS sequence"/>
</dbReference>
<evidence type="ECO:0000313" key="3">
    <source>
        <dbReference type="EMBL" id="SHM81603.1"/>
    </source>
</evidence>
<dbReference type="OrthoDB" id="1062844at2"/>
<feature type="chain" id="PRO_5012138876" description="Lipoprotein" evidence="2">
    <location>
        <begin position="24"/>
        <end position="670"/>
    </location>
</feature>
<feature type="coiled-coil region" evidence="1">
    <location>
        <begin position="44"/>
        <end position="99"/>
    </location>
</feature>
<dbReference type="PROSITE" id="PS51257">
    <property type="entry name" value="PROKAR_LIPOPROTEIN"/>
    <property type="match status" value="1"/>
</dbReference>
<dbReference type="SUPFAM" id="SSF57997">
    <property type="entry name" value="Tropomyosin"/>
    <property type="match status" value="1"/>
</dbReference>
<dbReference type="Gene3D" id="1.20.5.340">
    <property type="match status" value="1"/>
</dbReference>
<keyword evidence="1" id="KW-0175">Coiled coil</keyword>
<evidence type="ECO:0000256" key="2">
    <source>
        <dbReference type="SAM" id="SignalP"/>
    </source>
</evidence>
<feature type="signal peptide" evidence="2">
    <location>
        <begin position="1"/>
        <end position="23"/>
    </location>
</feature>
<reference evidence="3 4" key="1">
    <citation type="submission" date="2016-11" db="EMBL/GenBank/DDBJ databases">
        <authorList>
            <person name="Jaros S."/>
            <person name="Januszkiewicz K."/>
            <person name="Wedrychowicz H."/>
        </authorList>
    </citation>
    <scope>NUCLEOTIDE SEQUENCE [LARGE SCALE GENOMIC DNA]</scope>
    <source>
        <strain evidence="3 4">BPI-34</strain>
    </source>
</reference>
<sequence length="670" mass="71993">MKKKIINGILMVALVGATSTSFVSCKDTSEDVKTDLMAQVNAVKANLEPRVEQAEKDIDALEGRMTTAEGDIKTLKSDVTSLKNRVSTLEQEKDSLAQVTKTIEGQLTKVESKISTIVEALSKMVTSVTVNATSTSILENSKLFPGLDVQFLGTAMGKATTTGKFPSTTTMEGHGTALEAADFAGVKEIYKWSNGDILPKADEDTEVADAGTLWFTLNPSNVVATDLKALKLVDSQGNESFVTINKDSVKVDDETVLSWGVTRGAEFNLWKVQAGINLEATDLATIDPVKIIDYKSIASDVRSMLREIKAAAKTANSSNYAAVTKDAAKDVLKNSTQIVASLLKAKVPSLPALALQAQWEDTVGVRSVLSDFSIAATAYKPLSFDFGKDLIEGRTISLDKADKAAAKIIDKVMDKINRAGVKIQAIPEISFDAAYASANLKNYIVIDVTVTGVAPATVTTINKITISNTQPTGAAWNMSTNTLGANGTGKYYSELDLTNDIKTVTNAIPVAELNALIAEAKQALIDITAFADRTKTFEARVSDFLERELNRVVTKVSTDGLTRILEPIILFQAGENYSVTRFVDGATVPAGEITLIPTTMTNELLAPAFKKYVAVKAADGSFALQSLKTKGDKDFNKLTVNLKAGNYTVIYSALDFYGNQVSKKYDIVVK</sequence>
<evidence type="ECO:0000256" key="1">
    <source>
        <dbReference type="SAM" id="Coils"/>
    </source>
</evidence>
<accession>A0A1M7LTG4</accession>
<gene>
    <name evidence="3" type="ORF">SAMN04488494_2699</name>
</gene>